<keyword evidence="2" id="KW-1185">Reference proteome</keyword>
<gene>
    <name evidence="1" type="ORF">EYF80_011239</name>
</gene>
<name>A0A4Z2IKM7_9TELE</name>
<evidence type="ECO:0008006" key="3">
    <source>
        <dbReference type="Google" id="ProtNLM"/>
    </source>
</evidence>
<dbReference type="Gene3D" id="2.60.40.10">
    <property type="entry name" value="Immunoglobulins"/>
    <property type="match status" value="1"/>
</dbReference>
<organism evidence="1 2">
    <name type="scientific">Liparis tanakae</name>
    <name type="common">Tanaka's snailfish</name>
    <dbReference type="NCBI Taxonomy" id="230148"/>
    <lineage>
        <taxon>Eukaryota</taxon>
        <taxon>Metazoa</taxon>
        <taxon>Chordata</taxon>
        <taxon>Craniata</taxon>
        <taxon>Vertebrata</taxon>
        <taxon>Euteleostomi</taxon>
        <taxon>Actinopterygii</taxon>
        <taxon>Neopterygii</taxon>
        <taxon>Teleostei</taxon>
        <taxon>Neoteleostei</taxon>
        <taxon>Acanthomorphata</taxon>
        <taxon>Eupercaria</taxon>
        <taxon>Perciformes</taxon>
        <taxon>Cottioidei</taxon>
        <taxon>Cottales</taxon>
        <taxon>Liparidae</taxon>
        <taxon>Liparis</taxon>
    </lineage>
</organism>
<dbReference type="AlphaFoldDB" id="A0A4Z2IKM7"/>
<dbReference type="EMBL" id="SRLO01000073">
    <property type="protein sequence ID" value="TNN78456.1"/>
    <property type="molecule type" value="Genomic_DNA"/>
</dbReference>
<dbReference type="Proteomes" id="UP000314294">
    <property type="component" value="Unassembled WGS sequence"/>
</dbReference>
<dbReference type="InterPro" id="IPR036179">
    <property type="entry name" value="Ig-like_dom_sf"/>
</dbReference>
<protein>
    <recommendedName>
        <fullName evidence="3">Immunoglobulin subtype domain-containing protein</fullName>
    </recommendedName>
</protein>
<evidence type="ECO:0000313" key="2">
    <source>
        <dbReference type="Proteomes" id="UP000314294"/>
    </source>
</evidence>
<proteinExistence type="predicted"/>
<comment type="caution">
    <text evidence="1">The sequence shown here is derived from an EMBL/GenBank/DDBJ whole genome shotgun (WGS) entry which is preliminary data.</text>
</comment>
<evidence type="ECO:0000313" key="1">
    <source>
        <dbReference type="EMBL" id="TNN78456.1"/>
    </source>
</evidence>
<dbReference type="InterPro" id="IPR013783">
    <property type="entry name" value="Ig-like_fold"/>
</dbReference>
<dbReference type="SUPFAM" id="SSF48726">
    <property type="entry name" value="Immunoglobulin"/>
    <property type="match status" value="1"/>
</dbReference>
<dbReference type="OrthoDB" id="5969816at2759"/>
<reference evidence="1 2" key="1">
    <citation type="submission" date="2019-03" db="EMBL/GenBank/DDBJ databases">
        <title>First draft genome of Liparis tanakae, snailfish: a comprehensive survey of snailfish specific genes.</title>
        <authorList>
            <person name="Kim W."/>
            <person name="Song I."/>
            <person name="Jeong J.-H."/>
            <person name="Kim D."/>
            <person name="Kim S."/>
            <person name="Ryu S."/>
            <person name="Song J.Y."/>
            <person name="Lee S.K."/>
        </authorList>
    </citation>
    <scope>NUCLEOTIDE SEQUENCE [LARGE SCALE GENOMIC DNA]</scope>
    <source>
        <tissue evidence="1">Muscle</tissue>
    </source>
</reference>
<accession>A0A4Z2IKM7</accession>
<sequence length="175" mass="18949">MFRIQCPILRYLKTGLTEDMRETLLLLSLSLAVLLPANVLAQDPYQITFQEEDPVLVRTGAEIVFTVLTGPAVFSMTWGYQGGVTVGQWSGGSAAINTGTQFQGRVTITANQLRIGGAELRDAGEYTVTVIPTASTGLVANSRSIQLSVFVEVRELNSERLMRGLAAGEKGVRTR</sequence>